<dbReference type="GO" id="GO:0005509">
    <property type="term" value="F:calcium ion binding"/>
    <property type="evidence" value="ECO:0007669"/>
    <property type="project" value="UniProtKB-UniRule"/>
</dbReference>
<dbReference type="InterPro" id="IPR000233">
    <property type="entry name" value="Cadherin_Y-type_LIR"/>
</dbReference>
<evidence type="ECO:0000256" key="1">
    <source>
        <dbReference type="ARBA" id="ARBA00004251"/>
    </source>
</evidence>
<keyword evidence="5" id="KW-0165">Cleavage on pair of basic residues</keyword>
<evidence type="ECO:0000256" key="13">
    <source>
        <dbReference type="ARBA" id="ARBA00022989"/>
    </source>
</evidence>
<dbReference type="GO" id="GO:0045296">
    <property type="term" value="F:cadherin binding"/>
    <property type="evidence" value="ECO:0007669"/>
    <property type="project" value="TreeGrafter"/>
</dbReference>
<dbReference type="GO" id="GO:0034332">
    <property type="term" value="P:adherens junction organization"/>
    <property type="evidence" value="ECO:0007669"/>
    <property type="project" value="TreeGrafter"/>
</dbReference>
<evidence type="ECO:0000256" key="18">
    <source>
        <dbReference type="RuleBase" id="RU003318"/>
    </source>
</evidence>
<keyword evidence="12" id="KW-0965">Cell junction</keyword>
<feature type="domain" description="Cadherin" evidence="21">
    <location>
        <begin position="431"/>
        <end position="531"/>
    </location>
</feature>
<dbReference type="PROSITE" id="PS00232">
    <property type="entry name" value="CADHERIN_1"/>
    <property type="match status" value="2"/>
</dbReference>
<dbReference type="SMART" id="SM00112">
    <property type="entry name" value="CA"/>
    <property type="match status" value="5"/>
</dbReference>
<sequence length="824" mass="91609">VSCGAAGRLGVSLTHTHTHSHTLTHTHTHSHTLTHTHTLPDDEPHVTITLFLWIITDINTPGRIYTSMRMLRAAVRTFLWTAFLHFLFTAAEHVEDVSPSSVLHREKRGWTWNTFHVFEEKPAKYLPETIGVLKNTLFKNTAEFKLSGEGAGDTFGVNKLGHVLVLKTLDRERVSNYTLTAHLIDTRSGTKLDNDEEFIIKVEDINDNSPVFSETFTGSVIERASKGVMVLTVHATDKDDPSTINGIVVYSLLNGTNVFSIDSENGHIYTKVDTLDRETQSEYKLLVKATDMPGVPGGNSDNTVVTITIIDANDNQAAFSKQHYHFNVNEDAPVGFEIGILDITDRDEKQNKKPKFTVDPADRDIFDLELNDNNDGVLVLKQDLDYETKERYKFTVTLTEDVVRPPDNTGAQTTAQIHITVKDVDEPPVFTQAEYTFKVYENQKKIIVGSVSAKDTDKTNHRIRYSIKDPTSPVNINSETGQLTLKNELDRETQNEYKFFVTADEESIYKLSSYTAVKLIVLDVNDNAPELGIGTDVYICENDQSGAVIGVIGATDKDENPGKFRFSLTGKSSNFSLNDNLNNTASIILTQGSYSTERSVENVLEIKITDGGNPELYSITPLPLQVCKCGRERQKEYCKEYSKSSVSVSALIAILLCIITILVIVILFVLRKHYQKKSVIALGKASGEIHEQLMAYDEEGGGEMDTNIYDVSILTSARSDAWLGPDPRPPGMYAVVKKPSACKGDMAVMIEVKKDEADHDRDGTPYDTLHIYGYEGSESLAGSLSSLQSSSSCGSDLDYDILNDWGPRFRTLAEIYGSDMNTPY</sequence>
<dbReference type="EMBL" id="JAAGNN010000003">
    <property type="protein sequence ID" value="KAF4090844.1"/>
    <property type="molecule type" value="Genomic_DNA"/>
</dbReference>
<protein>
    <recommendedName>
        <fullName evidence="3">Cadherin-5</fullName>
    </recommendedName>
    <alternativeName>
        <fullName evidence="16">Vascular endothelial cadherin</fullName>
    </alternativeName>
</protein>
<keyword evidence="4" id="KW-1003">Cell membrane</keyword>
<dbReference type="Pfam" id="PF01049">
    <property type="entry name" value="CADH_Y-type_LIR"/>
    <property type="match status" value="1"/>
</dbReference>
<keyword evidence="7" id="KW-0479">Metal-binding</keyword>
<feature type="domain" description="Cadherin" evidence="21">
    <location>
        <begin position="539"/>
        <end position="637"/>
    </location>
</feature>
<dbReference type="InterPro" id="IPR002126">
    <property type="entry name" value="Cadherin-like_dom"/>
</dbReference>
<evidence type="ECO:0000256" key="2">
    <source>
        <dbReference type="ARBA" id="ARBA00004536"/>
    </source>
</evidence>
<evidence type="ECO:0000256" key="4">
    <source>
        <dbReference type="ARBA" id="ARBA00022475"/>
    </source>
</evidence>
<evidence type="ECO:0000259" key="21">
    <source>
        <dbReference type="PROSITE" id="PS50268"/>
    </source>
</evidence>
<dbReference type="SUPFAM" id="SSF49313">
    <property type="entry name" value="Cadherin-like"/>
    <property type="match status" value="5"/>
</dbReference>
<keyword evidence="14 20" id="KW-0472">Membrane</keyword>
<organism evidence="22 23">
    <name type="scientific">Ameiurus melas</name>
    <name type="common">Black bullhead</name>
    <name type="synonym">Silurus melas</name>
    <dbReference type="NCBI Taxonomy" id="219545"/>
    <lineage>
        <taxon>Eukaryota</taxon>
        <taxon>Metazoa</taxon>
        <taxon>Chordata</taxon>
        <taxon>Craniata</taxon>
        <taxon>Vertebrata</taxon>
        <taxon>Euteleostomi</taxon>
        <taxon>Actinopterygii</taxon>
        <taxon>Neopterygii</taxon>
        <taxon>Teleostei</taxon>
        <taxon>Ostariophysi</taxon>
        <taxon>Siluriformes</taxon>
        <taxon>Ictaluridae</taxon>
        <taxon>Ameiurus</taxon>
    </lineage>
</organism>
<evidence type="ECO:0000256" key="10">
    <source>
        <dbReference type="ARBA" id="ARBA00022837"/>
    </source>
</evidence>
<evidence type="ECO:0000256" key="11">
    <source>
        <dbReference type="ARBA" id="ARBA00022889"/>
    </source>
</evidence>
<dbReference type="GO" id="GO:0016339">
    <property type="term" value="P:calcium-dependent cell-cell adhesion via plasma membrane cell adhesion molecules"/>
    <property type="evidence" value="ECO:0007669"/>
    <property type="project" value="TreeGrafter"/>
</dbReference>
<dbReference type="GO" id="GO:0016477">
    <property type="term" value="P:cell migration"/>
    <property type="evidence" value="ECO:0007669"/>
    <property type="project" value="TreeGrafter"/>
</dbReference>
<dbReference type="GO" id="GO:0016342">
    <property type="term" value="C:catenin complex"/>
    <property type="evidence" value="ECO:0007669"/>
    <property type="project" value="TreeGrafter"/>
</dbReference>
<keyword evidence="6 18" id="KW-0812">Transmembrane</keyword>
<evidence type="ECO:0000256" key="8">
    <source>
        <dbReference type="ARBA" id="ARBA00022729"/>
    </source>
</evidence>
<evidence type="ECO:0000256" key="15">
    <source>
        <dbReference type="ARBA" id="ARBA00023180"/>
    </source>
</evidence>
<dbReference type="FunFam" id="2.60.40.60:FF:000123">
    <property type="entry name" value="Protocadherin beta 4"/>
    <property type="match status" value="1"/>
</dbReference>
<evidence type="ECO:0000256" key="5">
    <source>
        <dbReference type="ARBA" id="ARBA00022685"/>
    </source>
</evidence>
<dbReference type="FunFam" id="2.60.40.60:FF:000022">
    <property type="entry name" value="Cadherin 2"/>
    <property type="match status" value="1"/>
</dbReference>
<evidence type="ECO:0000256" key="3">
    <source>
        <dbReference type="ARBA" id="ARBA00021701"/>
    </source>
</evidence>
<keyword evidence="13 20" id="KW-1133">Transmembrane helix</keyword>
<reference evidence="22 23" key="1">
    <citation type="submission" date="2020-02" db="EMBL/GenBank/DDBJ databases">
        <title>A chromosome-scale genome assembly of the black bullhead catfish (Ameiurus melas).</title>
        <authorList>
            <person name="Wen M."/>
            <person name="Zham M."/>
            <person name="Cabau C."/>
            <person name="Klopp C."/>
            <person name="Donnadieu C."/>
            <person name="Roques C."/>
            <person name="Bouchez O."/>
            <person name="Lampietro C."/>
            <person name="Jouanno E."/>
            <person name="Herpin A."/>
            <person name="Louis A."/>
            <person name="Berthelot C."/>
            <person name="Parey E."/>
            <person name="Roest-Crollius H."/>
            <person name="Braasch I."/>
            <person name="Postlethwait J."/>
            <person name="Robinson-Rechavi M."/>
            <person name="Echchiki A."/>
            <person name="Begum T."/>
            <person name="Montfort J."/>
            <person name="Schartl M."/>
            <person name="Bobe J."/>
            <person name="Guiguen Y."/>
        </authorList>
    </citation>
    <scope>NUCLEOTIDE SEQUENCE [LARGE SCALE GENOMIC DNA]</scope>
    <source>
        <strain evidence="22">M_S1</strain>
        <tissue evidence="22">Blood</tissue>
    </source>
</reference>
<keyword evidence="9" id="KW-0677">Repeat</keyword>
<evidence type="ECO:0000256" key="12">
    <source>
        <dbReference type="ARBA" id="ARBA00022949"/>
    </source>
</evidence>
<evidence type="ECO:0000256" key="20">
    <source>
        <dbReference type="SAM" id="Phobius"/>
    </source>
</evidence>
<dbReference type="GO" id="GO:0060562">
    <property type="term" value="P:epithelial tube morphogenesis"/>
    <property type="evidence" value="ECO:0007669"/>
    <property type="project" value="UniProtKB-ARBA"/>
</dbReference>
<dbReference type="GO" id="GO:0008013">
    <property type="term" value="F:beta-catenin binding"/>
    <property type="evidence" value="ECO:0007669"/>
    <property type="project" value="TreeGrafter"/>
</dbReference>
<feature type="non-terminal residue" evidence="22">
    <location>
        <position position="1"/>
    </location>
</feature>
<keyword evidence="23" id="KW-1185">Reference proteome</keyword>
<dbReference type="InterPro" id="IPR020894">
    <property type="entry name" value="Cadherin_CS"/>
</dbReference>
<gene>
    <name evidence="22" type="ORF">AMELA_G00030280</name>
</gene>
<dbReference type="Gene3D" id="2.60.40.60">
    <property type="entry name" value="Cadherins"/>
    <property type="match status" value="5"/>
</dbReference>
<keyword evidence="15" id="KW-0325">Glycoprotein</keyword>
<dbReference type="CDD" id="cd11304">
    <property type="entry name" value="Cadherin_repeat"/>
    <property type="match status" value="5"/>
</dbReference>
<dbReference type="GO" id="GO:0044331">
    <property type="term" value="P:cell-cell adhesion mediated by cadherin"/>
    <property type="evidence" value="ECO:0007669"/>
    <property type="project" value="TreeGrafter"/>
</dbReference>
<keyword evidence="10 17" id="KW-0106">Calcium</keyword>
<dbReference type="PANTHER" id="PTHR24027">
    <property type="entry name" value="CADHERIN-23"/>
    <property type="match status" value="1"/>
</dbReference>
<keyword evidence="11 18" id="KW-0130">Cell adhesion</keyword>
<dbReference type="GO" id="GO:0005923">
    <property type="term" value="C:bicellular tight junction"/>
    <property type="evidence" value="ECO:0007669"/>
    <property type="project" value="TreeGrafter"/>
</dbReference>
<feature type="transmembrane region" description="Helical" evidence="20">
    <location>
        <begin position="648"/>
        <end position="670"/>
    </location>
</feature>
<dbReference type="InterPro" id="IPR015919">
    <property type="entry name" value="Cadherin-like_sf"/>
</dbReference>
<evidence type="ECO:0000256" key="7">
    <source>
        <dbReference type="ARBA" id="ARBA00022723"/>
    </source>
</evidence>
<dbReference type="PROSITE" id="PS50268">
    <property type="entry name" value="CADHERIN_2"/>
    <property type="match status" value="5"/>
</dbReference>
<dbReference type="GO" id="GO:0019903">
    <property type="term" value="F:protein phosphatase binding"/>
    <property type="evidence" value="ECO:0007669"/>
    <property type="project" value="TreeGrafter"/>
</dbReference>
<evidence type="ECO:0000256" key="19">
    <source>
        <dbReference type="RuleBase" id="RU004357"/>
    </source>
</evidence>
<evidence type="ECO:0000256" key="14">
    <source>
        <dbReference type="ARBA" id="ARBA00023136"/>
    </source>
</evidence>
<keyword evidence="8" id="KW-0732">Signal</keyword>
<dbReference type="Pfam" id="PF00028">
    <property type="entry name" value="Cadherin"/>
    <property type="match status" value="3"/>
</dbReference>
<evidence type="ECO:0000256" key="6">
    <source>
        <dbReference type="ARBA" id="ARBA00022692"/>
    </source>
</evidence>
<dbReference type="GO" id="GO:0048646">
    <property type="term" value="P:anatomical structure formation involved in morphogenesis"/>
    <property type="evidence" value="ECO:0007669"/>
    <property type="project" value="UniProtKB-ARBA"/>
</dbReference>
<evidence type="ECO:0000256" key="9">
    <source>
        <dbReference type="ARBA" id="ARBA00022737"/>
    </source>
</evidence>
<dbReference type="Proteomes" id="UP000593565">
    <property type="component" value="Unassembled WGS sequence"/>
</dbReference>
<dbReference type="Gene3D" id="4.10.900.10">
    <property type="entry name" value="TCF3-CBD (Catenin binding domain)"/>
    <property type="match status" value="1"/>
</dbReference>
<feature type="domain" description="Cadherin" evidence="21">
    <location>
        <begin position="320"/>
        <end position="430"/>
    </location>
</feature>
<evidence type="ECO:0000313" key="23">
    <source>
        <dbReference type="Proteomes" id="UP000593565"/>
    </source>
</evidence>
<comment type="caution">
    <text evidence="22">The sequence shown here is derived from an EMBL/GenBank/DDBJ whole genome shotgun (WGS) entry which is preliminary data.</text>
</comment>
<dbReference type="FunFam" id="2.60.40.60:FF:000202">
    <property type="entry name" value="cadherin-8 isoform X4"/>
    <property type="match status" value="1"/>
</dbReference>
<dbReference type="FunFam" id="4.10.900.10:FF:000001">
    <property type="entry name" value="Cadherin 2"/>
    <property type="match status" value="1"/>
</dbReference>
<evidence type="ECO:0000256" key="16">
    <source>
        <dbReference type="ARBA" id="ARBA00030559"/>
    </source>
</evidence>
<dbReference type="InterPro" id="IPR039808">
    <property type="entry name" value="Cadherin"/>
</dbReference>
<dbReference type="GO" id="GO:0007043">
    <property type="term" value="P:cell-cell junction assembly"/>
    <property type="evidence" value="ECO:0007669"/>
    <property type="project" value="TreeGrafter"/>
</dbReference>
<feature type="domain" description="Cadherin" evidence="21">
    <location>
        <begin position="144"/>
        <end position="212"/>
    </location>
</feature>
<dbReference type="GO" id="GO:0007156">
    <property type="term" value="P:homophilic cell adhesion via plasma membrane adhesion molecules"/>
    <property type="evidence" value="ECO:0007669"/>
    <property type="project" value="InterPro"/>
</dbReference>
<accession>A0A7J6B6W9</accession>
<dbReference type="GO" id="GO:0005912">
    <property type="term" value="C:adherens junction"/>
    <property type="evidence" value="ECO:0007669"/>
    <property type="project" value="UniProtKB-SubCell"/>
</dbReference>
<evidence type="ECO:0000256" key="17">
    <source>
        <dbReference type="PROSITE-ProRule" id="PRU00043"/>
    </source>
</evidence>
<feature type="domain" description="Cadherin" evidence="21">
    <location>
        <begin position="212"/>
        <end position="319"/>
    </location>
</feature>
<dbReference type="InterPro" id="IPR027397">
    <property type="entry name" value="Catenin-bd_sf"/>
</dbReference>
<proteinExistence type="predicted"/>
<evidence type="ECO:0000313" key="22">
    <source>
        <dbReference type="EMBL" id="KAF4090844.1"/>
    </source>
</evidence>
<comment type="subcellular location">
    <subcellularLocation>
        <location evidence="2">Cell junction</location>
        <location evidence="2">Adherens junction</location>
    </subcellularLocation>
    <subcellularLocation>
        <location evidence="1 18">Cell membrane</location>
        <topology evidence="1 18">Single-pass type I membrane protein</topology>
    </subcellularLocation>
</comment>
<dbReference type="PANTHER" id="PTHR24027:SF89">
    <property type="entry name" value="CADHERIN-5"/>
    <property type="match status" value="1"/>
</dbReference>
<name>A0A7J6B6W9_AMEME</name>
<comment type="function">
    <text evidence="19">Cadherins are calcium-dependent cell adhesion proteins.</text>
</comment>
<dbReference type="AlphaFoldDB" id="A0A7J6B6W9"/>
<dbReference type="PRINTS" id="PR00205">
    <property type="entry name" value="CADHERIN"/>
</dbReference>
<dbReference type="GO" id="GO:0000902">
    <property type="term" value="P:cell morphogenesis"/>
    <property type="evidence" value="ECO:0007669"/>
    <property type="project" value="TreeGrafter"/>
</dbReference>